<keyword evidence="1" id="KW-1133">Transmembrane helix</keyword>
<feature type="transmembrane region" description="Helical" evidence="1">
    <location>
        <begin position="178"/>
        <end position="200"/>
    </location>
</feature>
<feature type="transmembrane region" description="Helical" evidence="1">
    <location>
        <begin position="77"/>
        <end position="97"/>
    </location>
</feature>
<organism evidence="2 3">
    <name type="scientific">Bradyrhizobium aeschynomenes</name>
    <dbReference type="NCBI Taxonomy" id="2734909"/>
    <lineage>
        <taxon>Bacteria</taxon>
        <taxon>Pseudomonadati</taxon>
        <taxon>Pseudomonadota</taxon>
        <taxon>Alphaproteobacteria</taxon>
        <taxon>Hyphomicrobiales</taxon>
        <taxon>Nitrobacteraceae</taxon>
        <taxon>Bradyrhizobium</taxon>
    </lineage>
</organism>
<dbReference type="RefSeq" id="WP_172110723.1">
    <property type="nucleotide sequence ID" value="NZ_JABFDN010000003.1"/>
</dbReference>
<feature type="transmembrane region" description="Helical" evidence="1">
    <location>
        <begin position="141"/>
        <end position="166"/>
    </location>
</feature>
<evidence type="ECO:0000256" key="1">
    <source>
        <dbReference type="SAM" id="Phobius"/>
    </source>
</evidence>
<protein>
    <submittedName>
        <fullName evidence="2">Uncharacterized protein</fullName>
    </submittedName>
</protein>
<feature type="transmembrane region" description="Helical" evidence="1">
    <location>
        <begin position="109"/>
        <end position="129"/>
    </location>
</feature>
<evidence type="ECO:0000313" key="3">
    <source>
        <dbReference type="Proteomes" id="UP000886476"/>
    </source>
</evidence>
<keyword evidence="3" id="KW-1185">Reference proteome</keyword>
<comment type="caution">
    <text evidence="2">The sequence shown here is derived from an EMBL/GenBank/DDBJ whole genome shotgun (WGS) entry which is preliminary data.</text>
</comment>
<accession>A0ABX2CDU5</accession>
<feature type="transmembrane region" description="Helical" evidence="1">
    <location>
        <begin position="207"/>
        <end position="224"/>
    </location>
</feature>
<reference evidence="2" key="1">
    <citation type="submission" date="2020-05" db="EMBL/GenBank/DDBJ databases">
        <title>Nod-independent and nitrogen-fixing Bradyrhizobium aeschynomene sp. nov. isolated from nodules of Aeschynomene indica.</title>
        <authorList>
            <person name="Zhang Z."/>
        </authorList>
    </citation>
    <scope>NUCLEOTIDE SEQUENCE</scope>
    <source>
        <strain evidence="2">83012</strain>
    </source>
</reference>
<feature type="transmembrane region" description="Helical" evidence="1">
    <location>
        <begin position="46"/>
        <end position="70"/>
    </location>
</feature>
<keyword evidence="1" id="KW-0472">Membrane</keyword>
<sequence>MVVNREIGEIFKRAAAWLPPLSYLIAVTMLAGLVAGSMAVDPGLAFISWYWAFAIAGCLLGIFGALRIALGLGAPRWIGAALALPCHLWLVNVVKLIGDQPLSSMERIVFGLAAQLAFLAAAAGALRLVEWLSKPRFIFRVGYWFLAVFAVLACVDPAVSAAGWTFARTPYWLMPFQAVRAAATLVACGAFIGAALVLSLRRGGEPWTGVVLSLIVAHMLYDAMRLTFVLEVHERVVSLWGPATMLVAAIAVWRIGTVLHAGAVASGPSLAS</sequence>
<feature type="transmembrane region" description="Helical" evidence="1">
    <location>
        <begin position="21"/>
        <end position="40"/>
    </location>
</feature>
<keyword evidence="1" id="KW-0812">Transmembrane</keyword>
<proteinExistence type="predicted"/>
<gene>
    <name evidence="2" type="ORF">HL667_11545</name>
</gene>
<dbReference type="Proteomes" id="UP000886476">
    <property type="component" value="Unassembled WGS sequence"/>
</dbReference>
<feature type="transmembrane region" description="Helical" evidence="1">
    <location>
        <begin position="236"/>
        <end position="256"/>
    </location>
</feature>
<evidence type="ECO:0000313" key="2">
    <source>
        <dbReference type="EMBL" id="NPU65630.1"/>
    </source>
</evidence>
<name>A0ABX2CDU5_9BRAD</name>
<dbReference type="EMBL" id="JABFDN010000003">
    <property type="protein sequence ID" value="NPU65630.1"/>
    <property type="molecule type" value="Genomic_DNA"/>
</dbReference>